<name>A0A9D3Y4K6_DREPO</name>
<comment type="caution">
    <text evidence="5">The sequence shown here is derived from an EMBL/GenBank/DDBJ whole genome shotgun (WGS) entry which is preliminary data.</text>
</comment>
<evidence type="ECO:0000313" key="6">
    <source>
        <dbReference type="Proteomes" id="UP000828390"/>
    </source>
</evidence>
<feature type="domain" description="5'-3' exoribonuclease 1 SH3-like" evidence="3">
    <location>
        <begin position="836"/>
        <end position="877"/>
    </location>
</feature>
<dbReference type="Pfam" id="PF18129">
    <property type="entry name" value="SH3_12"/>
    <property type="match status" value="1"/>
</dbReference>
<feature type="region of interest" description="Disordered" evidence="1">
    <location>
        <begin position="1"/>
        <end position="60"/>
    </location>
</feature>
<dbReference type="Gene3D" id="1.25.40.1050">
    <property type="match status" value="1"/>
</dbReference>
<dbReference type="Pfam" id="PF18334">
    <property type="entry name" value="XRN1_D2_D3"/>
    <property type="match status" value="1"/>
</dbReference>
<dbReference type="InterPro" id="IPR041385">
    <property type="entry name" value="SH3_12"/>
</dbReference>
<proteinExistence type="predicted"/>
<organism evidence="5 6">
    <name type="scientific">Dreissena polymorpha</name>
    <name type="common">Zebra mussel</name>
    <name type="synonym">Mytilus polymorpha</name>
    <dbReference type="NCBI Taxonomy" id="45954"/>
    <lineage>
        <taxon>Eukaryota</taxon>
        <taxon>Metazoa</taxon>
        <taxon>Spiralia</taxon>
        <taxon>Lophotrochozoa</taxon>
        <taxon>Mollusca</taxon>
        <taxon>Bivalvia</taxon>
        <taxon>Autobranchia</taxon>
        <taxon>Heteroconchia</taxon>
        <taxon>Euheterodonta</taxon>
        <taxon>Imparidentia</taxon>
        <taxon>Neoheterodontei</taxon>
        <taxon>Myida</taxon>
        <taxon>Dreissenoidea</taxon>
        <taxon>Dreissenidae</taxon>
        <taxon>Dreissena</taxon>
    </lineage>
</organism>
<accession>A0A9D3Y4K6</accession>
<evidence type="ECO:0000259" key="2">
    <source>
        <dbReference type="Pfam" id="PF17846"/>
    </source>
</evidence>
<evidence type="ECO:0000256" key="1">
    <source>
        <dbReference type="SAM" id="MobiDB-lite"/>
    </source>
</evidence>
<evidence type="ECO:0000259" key="3">
    <source>
        <dbReference type="Pfam" id="PF18129"/>
    </source>
</evidence>
<dbReference type="InterPro" id="IPR047007">
    <property type="entry name" value="XRN1_D1_sf"/>
</dbReference>
<dbReference type="GO" id="GO:0004534">
    <property type="term" value="F:5'-3' RNA exonuclease activity"/>
    <property type="evidence" value="ECO:0007669"/>
    <property type="project" value="TreeGrafter"/>
</dbReference>
<dbReference type="Proteomes" id="UP000828390">
    <property type="component" value="Unassembled WGS sequence"/>
</dbReference>
<feature type="compositionally biased region" description="Basic and acidic residues" evidence="1">
    <location>
        <begin position="1"/>
        <end position="11"/>
    </location>
</feature>
<protein>
    <submittedName>
        <fullName evidence="5">Uncharacterized protein</fullName>
    </submittedName>
</protein>
<evidence type="ECO:0000313" key="5">
    <source>
        <dbReference type="EMBL" id="KAH3691796.1"/>
    </source>
</evidence>
<dbReference type="Pfam" id="PF17846">
    <property type="entry name" value="XRN_M"/>
    <property type="match status" value="1"/>
</dbReference>
<dbReference type="InterPro" id="IPR047008">
    <property type="entry name" value="XRN1_SH3_sf"/>
</dbReference>
<dbReference type="GO" id="GO:0005634">
    <property type="term" value="C:nucleus"/>
    <property type="evidence" value="ECO:0007669"/>
    <property type="project" value="TreeGrafter"/>
</dbReference>
<keyword evidence="6" id="KW-1185">Reference proteome</keyword>
<feature type="domain" description="Exoribonuclease Xrn1 D2/D3" evidence="4">
    <location>
        <begin position="586"/>
        <end position="814"/>
    </location>
</feature>
<dbReference type="EMBL" id="JAIWYP010000030">
    <property type="protein sequence ID" value="KAH3691796.1"/>
    <property type="molecule type" value="Genomic_DNA"/>
</dbReference>
<dbReference type="InterPro" id="IPR041106">
    <property type="entry name" value="XRN1_D2_D3"/>
</dbReference>
<dbReference type="GO" id="GO:0016075">
    <property type="term" value="P:rRNA catabolic process"/>
    <property type="evidence" value="ECO:0007669"/>
    <property type="project" value="TreeGrafter"/>
</dbReference>
<reference evidence="5" key="1">
    <citation type="journal article" date="2019" name="bioRxiv">
        <title>The Genome of the Zebra Mussel, Dreissena polymorpha: A Resource for Invasive Species Research.</title>
        <authorList>
            <person name="McCartney M.A."/>
            <person name="Auch B."/>
            <person name="Kono T."/>
            <person name="Mallez S."/>
            <person name="Zhang Y."/>
            <person name="Obille A."/>
            <person name="Becker A."/>
            <person name="Abrahante J.E."/>
            <person name="Garbe J."/>
            <person name="Badalamenti J.P."/>
            <person name="Herman A."/>
            <person name="Mangelson H."/>
            <person name="Liachko I."/>
            <person name="Sullivan S."/>
            <person name="Sone E.D."/>
            <person name="Koren S."/>
            <person name="Silverstein K.A.T."/>
            <person name="Beckman K.B."/>
            <person name="Gohl D.M."/>
        </authorList>
    </citation>
    <scope>NUCLEOTIDE SEQUENCE</scope>
    <source>
        <strain evidence="5">Duluth1</strain>
        <tissue evidence="5">Whole animal</tissue>
    </source>
</reference>
<feature type="compositionally biased region" description="Polar residues" evidence="1">
    <location>
        <begin position="28"/>
        <end position="44"/>
    </location>
</feature>
<dbReference type="Gene3D" id="2.170.260.40">
    <property type="match status" value="1"/>
</dbReference>
<dbReference type="Gene3D" id="2.30.30.750">
    <property type="match status" value="1"/>
</dbReference>
<sequence length="922" mass="106623">MADNSEGRTESNSELNEIYNRRTEGPDQDTSIARQTTNQLSTLESPADEADQEEISTDLEDDTSVKMMKKREKWKRRRMRGKWWRRLDKLKTYEYPLDGYDVYYDGYDAAAYDDDAYDDAAASYDAAAAFYDEQAAYDDAYGYYDAYAYDDAYGYDDAYAYDDGHDHDDDAGETSHGEMLDELKLNDEFLQHKKNYYMTKMKYEHLTDKVIQELAKSYVRGIQWILLYYYEGMPSWSWFYPHHYAPYMSDVNDFNDMDLTFDLGTPFLPFDQLMAVLDTASKYLLPQRYQRLMTDASSSVIDFYPSQCERDLNEKKQDWEAVVLMPFIDEKRLLEAISCESHLLTEEKSPNKHGPHLLYTYSDNDVNHVRLTEIEKDAFHLASNTLKKGLIEGAKLNVFYPGFPTFQYIPHEAKFQEECYKMIIYIPDNLCSKDIEMVADEYIGKEIYVNWPHLYEAKVVAVCNEKYSYTKVEVDNSSESGNTRPSIKTTQHDYITAEKWKRERNSIVQRYDKKCLGVKVSSITILLRALPMTGMKYIPASHGRVTVEKQFGNQPVTFALQATVKFSDLTAHNSSSCQFTSVTDYLPNGCQVFMLDYPYYGCQGEVKDHDLEKRRVRIELSAITEPILDDKFTNLADFEHNGDYFPVKELAKMNNISDRNIGLFSRLTGDVFIIPGNAEEVSQQQKTWVNVGLNLKSLKSKEEVPGLTKFDSFQWLYSNECAKIFKEYNNKFPEMFELLSVCYAMGYDNVYESDVIPPNCSKKLKDVEEYIKGLACTNAKSQIGAKIVPKDVIFLLQREIDNMKINRKIETKQVRPDVLYRPIITSGTLIPDPSATYKLFDRVVNTRQEFAVPFGLRGTIVGIYPEEIEMNTLFEVLSKCCLTQTFLAVSLSELFFKRLPNATVCPSEPVSWQAQERSQIKH</sequence>
<evidence type="ECO:0000259" key="4">
    <source>
        <dbReference type="Pfam" id="PF18334"/>
    </source>
</evidence>
<dbReference type="GO" id="GO:0000956">
    <property type="term" value="P:nuclear-transcribed mRNA catabolic process"/>
    <property type="evidence" value="ECO:0007669"/>
    <property type="project" value="TreeGrafter"/>
</dbReference>
<feature type="domain" description="Xrn1 helical" evidence="2">
    <location>
        <begin position="169"/>
        <end position="393"/>
    </location>
</feature>
<dbReference type="InterPro" id="IPR027073">
    <property type="entry name" value="5_3_exoribonuclease"/>
</dbReference>
<gene>
    <name evidence="5" type="ORF">DPMN_192327</name>
</gene>
<dbReference type="InterPro" id="IPR041412">
    <property type="entry name" value="Xrn1_helical"/>
</dbReference>
<dbReference type="PANTHER" id="PTHR12341">
    <property type="entry name" value="5'-&gt;3' EXORIBONUCLEASE"/>
    <property type="match status" value="1"/>
</dbReference>
<dbReference type="AlphaFoldDB" id="A0A9D3Y4K6"/>
<reference evidence="5" key="2">
    <citation type="submission" date="2020-11" db="EMBL/GenBank/DDBJ databases">
        <authorList>
            <person name="McCartney M.A."/>
            <person name="Auch B."/>
            <person name="Kono T."/>
            <person name="Mallez S."/>
            <person name="Becker A."/>
            <person name="Gohl D.M."/>
            <person name="Silverstein K.A.T."/>
            <person name="Koren S."/>
            <person name="Bechman K.B."/>
            <person name="Herman A."/>
            <person name="Abrahante J.E."/>
            <person name="Garbe J."/>
        </authorList>
    </citation>
    <scope>NUCLEOTIDE SEQUENCE</scope>
    <source>
        <strain evidence="5">Duluth1</strain>
        <tissue evidence="5">Whole animal</tissue>
    </source>
</reference>
<dbReference type="PANTHER" id="PTHR12341:SF7">
    <property type="entry name" value="5'-3' EXORIBONUCLEASE 1"/>
    <property type="match status" value="1"/>
</dbReference>
<dbReference type="GO" id="GO:0003723">
    <property type="term" value="F:RNA binding"/>
    <property type="evidence" value="ECO:0007669"/>
    <property type="project" value="TreeGrafter"/>
</dbReference>
<feature type="compositionally biased region" description="Acidic residues" evidence="1">
    <location>
        <begin position="46"/>
        <end position="60"/>
    </location>
</feature>